<accession>A0A1I7YWX0</accession>
<sequence>MPPGQKNADLRSPPLDGRVVVPRVDVRRTLLVTHLKPVPFPSALRPAAHNQRRFARAKKKQSLFAFRVVLPLIRQALCICAAFPKTSHVDFRSGQSPLCSLGIVFITPGARAFDVYVDLGEGVPIWVLPRSLLQALLSLFIGDDRDFLGGVIALLNRDPKLKLIAQ</sequence>
<name>A0A1I7YWX0_9BILA</name>
<evidence type="ECO:0000313" key="2">
    <source>
        <dbReference type="WBParaSite" id="L893_g20337.t1"/>
    </source>
</evidence>
<dbReference type="WBParaSite" id="L893_g20337.t1">
    <property type="protein sequence ID" value="L893_g20337.t1"/>
    <property type="gene ID" value="L893_g20337"/>
</dbReference>
<evidence type="ECO:0000313" key="1">
    <source>
        <dbReference type="Proteomes" id="UP000095287"/>
    </source>
</evidence>
<proteinExistence type="predicted"/>
<keyword evidence="1" id="KW-1185">Reference proteome</keyword>
<dbReference type="Proteomes" id="UP000095287">
    <property type="component" value="Unplaced"/>
</dbReference>
<organism evidence="1 2">
    <name type="scientific">Steinernema glaseri</name>
    <dbReference type="NCBI Taxonomy" id="37863"/>
    <lineage>
        <taxon>Eukaryota</taxon>
        <taxon>Metazoa</taxon>
        <taxon>Ecdysozoa</taxon>
        <taxon>Nematoda</taxon>
        <taxon>Chromadorea</taxon>
        <taxon>Rhabditida</taxon>
        <taxon>Tylenchina</taxon>
        <taxon>Panagrolaimomorpha</taxon>
        <taxon>Strongyloidoidea</taxon>
        <taxon>Steinernematidae</taxon>
        <taxon>Steinernema</taxon>
    </lineage>
</organism>
<dbReference type="AlphaFoldDB" id="A0A1I7YWX0"/>
<reference evidence="2" key="1">
    <citation type="submission" date="2016-11" db="UniProtKB">
        <authorList>
            <consortium name="WormBaseParasite"/>
        </authorList>
    </citation>
    <scope>IDENTIFICATION</scope>
</reference>
<protein>
    <submittedName>
        <fullName evidence="2">Peptidase A1 domain-containing protein</fullName>
    </submittedName>
</protein>